<comment type="caution">
    <text evidence="3">The sequence shown here is derived from an EMBL/GenBank/DDBJ whole genome shotgun (WGS) entry which is preliminary data.</text>
</comment>
<organism evidence="3 4">
    <name type="scientific">Popillia japonica</name>
    <name type="common">Japanese beetle</name>
    <dbReference type="NCBI Taxonomy" id="7064"/>
    <lineage>
        <taxon>Eukaryota</taxon>
        <taxon>Metazoa</taxon>
        <taxon>Ecdysozoa</taxon>
        <taxon>Arthropoda</taxon>
        <taxon>Hexapoda</taxon>
        <taxon>Insecta</taxon>
        <taxon>Pterygota</taxon>
        <taxon>Neoptera</taxon>
        <taxon>Endopterygota</taxon>
        <taxon>Coleoptera</taxon>
        <taxon>Polyphaga</taxon>
        <taxon>Scarabaeiformia</taxon>
        <taxon>Scarabaeidae</taxon>
        <taxon>Rutelinae</taxon>
        <taxon>Popillia</taxon>
    </lineage>
</organism>
<name>A0AAW1N218_POPJA</name>
<feature type="region of interest" description="Disordered" evidence="1">
    <location>
        <begin position="306"/>
        <end position="339"/>
    </location>
</feature>
<dbReference type="Proteomes" id="UP001458880">
    <property type="component" value="Unassembled WGS sequence"/>
</dbReference>
<evidence type="ECO:0000259" key="2">
    <source>
        <dbReference type="PROSITE" id="PS51886"/>
    </source>
</evidence>
<dbReference type="PANTHER" id="PTHR23354">
    <property type="entry name" value="NUCLEOLAR PROTEIN 7/ESTROGEN RECEPTOR COACTIVATOR-RELATED"/>
    <property type="match status" value="1"/>
</dbReference>
<protein>
    <submittedName>
        <fullName evidence="3">Tld</fullName>
    </submittedName>
</protein>
<dbReference type="AlphaFoldDB" id="A0AAW1N218"/>
<sequence>MGNHHSHSHGGTSKKGSLTSDTADSIHKNELSRSSSGTDVQDNFQPQAVMSPVDKLAKILCEKSSEEEGINGIGLGTFTRYLFPRYQVLAEKLYNYFHRNVNTTKSYIPTNDFRSQCELFLAIIDDNSAIDLIVKMYSVYREDSDNEFMTPESLRSLLMTSYHIAMDHYSEGPQMCLVINKTLKAVVDSCFHSKTHLSMQFVSHWLAANTPRLLLPIHRYAVHCLATSYRTLEADGPPLAAGLELTTPVLEQPNPFGSKVPHPHLLQMSMSWLLAGALGPIYSRPPHPHLLETELLAGALGPIYSRPRKPNSPGNSGTAGALGPIYSRPRKPNSPGNSGTGLSSMSFLTKLLFAVPSHWLILYDSNEMGLAANRFLHHVLAYKGPTLILIKANDDSLFCVASPCEWKESHLYWGGEDCAVVQLLPKFQMLEKGSKMLYLNTTVRGYPQGLRAGSDPRAPIIAIDGGFEKFEFRKIPYSISCIEVWGCGDQANREAQLDVKKWQSLLLRKQMWIIFYILYFKGMKR</sequence>
<gene>
    <name evidence="3" type="ORF">QE152_g3621</name>
</gene>
<feature type="compositionally biased region" description="Polar residues" evidence="1">
    <location>
        <begin position="32"/>
        <end position="44"/>
    </location>
</feature>
<dbReference type="InterPro" id="IPR006571">
    <property type="entry name" value="TLDc_dom"/>
</dbReference>
<keyword evidence="4" id="KW-1185">Reference proteome</keyword>
<dbReference type="Pfam" id="PF07534">
    <property type="entry name" value="TLD"/>
    <property type="match status" value="1"/>
</dbReference>
<feature type="domain" description="TLDc" evidence="2">
    <location>
        <begin position="335"/>
        <end position="488"/>
    </location>
</feature>
<proteinExistence type="predicted"/>
<evidence type="ECO:0000313" key="3">
    <source>
        <dbReference type="EMBL" id="KAK9753223.1"/>
    </source>
</evidence>
<dbReference type="PANTHER" id="PTHR23354:SF108">
    <property type="entry name" value="RE10231P"/>
    <property type="match status" value="1"/>
</dbReference>
<evidence type="ECO:0000256" key="1">
    <source>
        <dbReference type="SAM" id="MobiDB-lite"/>
    </source>
</evidence>
<dbReference type="SMART" id="SM00584">
    <property type="entry name" value="TLDc"/>
    <property type="match status" value="1"/>
</dbReference>
<dbReference type="EMBL" id="JASPKY010000015">
    <property type="protein sequence ID" value="KAK9753223.1"/>
    <property type="molecule type" value="Genomic_DNA"/>
</dbReference>
<dbReference type="PROSITE" id="PS51886">
    <property type="entry name" value="TLDC"/>
    <property type="match status" value="1"/>
</dbReference>
<feature type="region of interest" description="Disordered" evidence="1">
    <location>
        <begin position="1"/>
        <end position="44"/>
    </location>
</feature>
<accession>A0AAW1N218</accession>
<evidence type="ECO:0000313" key="4">
    <source>
        <dbReference type="Proteomes" id="UP001458880"/>
    </source>
</evidence>
<reference evidence="3 4" key="1">
    <citation type="journal article" date="2024" name="BMC Genomics">
        <title>De novo assembly and annotation of Popillia japonica's genome with initial clues to its potential as an invasive pest.</title>
        <authorList>
            <person name="Cucini C."/>
            <person name="Boschi S."/>
            <person name="Funari R."/>
            <person name="Cardaioli E."/>
            <person name="Iannotti N."/>
            <person name="Marturano G."/>
            <person name="Paoli F."/>
            <person name="Bruttini M."/>
            <person name="Carapelli A."/>
            <person name="Frati F."/>
            <person name="Nardi F."/>
        </authorList>
    </citation>
    <scope>NUCLEOTIDE SEQUENCE [LARGE SCALE GENOMIC DNA]</scope>
    <source>
        <strain evidence="3">DMR45628</strain>
    </source>
</reference>